<dbReference type="InterPro" id="IPR002123">
    <property type="entry name" value="Plipid/glycerol_acylTrfase"/>
</dbReference>
<dbReference type="RefSeq" id="WP_077115794.1">
    <property type="nucleotide sequence ID" value="NZ_MUKP01000007.1"/>
</dbReference>
<accession>A0A1V2TIC0</accession>
<dbReference type="AlphaFoldDB" id="A0A1V2TIC0"/>
<keyword evidence="4" id="KW-0443">Lipid metabolism</keyword>
<dbReference type="STRING" id="1538463.B0T36_11945"/>
<keyword evidence="7" id="KW-1133">Transmembrane helix</keyword>
<evidence type="ECO:0000313" key="9">
    <source>
        <dbReference type="EMBL" id="ONM49265.1"/>
    </source>
</evidence>
<evidence type="ECO:0000313" key="10">
    <source>
        <dbReference type="Proteomes" id="UP000188836"/>
    </source>
</evidence>
<dbReference type="EMBL" id="MUMY01000005">
    <property type="protein sequence ID" value="ONM49265.1"/>
    <property type="molecule type" value="Genomic_DNA"/>
</dbReference>
<feature type="transmembrane region" description="Helical" evidence="7">
    <location>
        <begin position="27"/>
        <end position="48"/>
    </location>
</feature>
<dbReference type="OrthoDB" id="5184723at2"/>
<dbReference type="Pfam" id="PF01553">
    <property type="entry name" value="Acyltransferase"/>
    <property type="match status" value="1"/>
</dbReference>
<dbReference type="Proteomes" id="UP000188836">
    <property type="component" value="Unassembled WGS sequence"/>
</dbReference>
<comment type="caution">
    <text evidence="9">The sequence shown here is derived from an EMBL/GenBank/DDBJ whole genome shotgun (WGS) entry which is preliminary data.</text>
</comment>
<comment type="pathway">
    <text evidence="1">Lipid metabolism.</text>
</comment>
<dbReference type="PANTHER" id="PTHR10434">
    <property type="entry name" value="1-ACYL-SN-GLYCEROL-3-PHOSPHATE ACYLTRANSFERASE"/>
    <property type="match status" value="1"/>
</dbReference>
<evidence type="ECO:0000256" key="3">
    <source>
        <dbReference type="ARBA" id="ARBA00022679"/>
    </source>
</evidence>
<keyword evidence="7" id="KW-0812">Transmembrane</keyword>
<dbReference type="CDD" id="cd07989">
    <property type="entry name" value="LPLAT_AGPAT-like"/>
    <property type="match status" value="1"/>
</dbReference>
<dbReference type="SMART" id="SM00563">
    <property type="entry name" value="PlsC"/>
    <property type="match status" value="1"/>
</dbReference>
<evidence type="ECO:0000256" key="4">
    <source>
        <dbReference type="ARBA" id="ARBA00023098"/>
    </source>
</evidence>
<gene>
    <name evidence="9" type="ORF">B0T46_07685</name>
</gene>
<evidence type="ECO:0000256" key="5">
    <source>
        <dbReference type="ARBA" id="ARBA00023315"/>
    </source>
</evidence>
<sequence>MTHQWVPSSPCGISCVQQAAEAGIVRLVVRILGLTVLLAAYPFAHVLTPAKRRQHVQRRFAHMVLRCCGLRLRVVDLRDGTAAGTRGADTGFPDDRAEKSAPNARYAEPGNGTLVVAGHIGWTDIVALAAVQPLGFVARADLIDWPILGTLARLLRVVPLNRENLRDLPRVVDQVAARLASGERIGVFPEGTTWCGRAYGRLRPAFFQAAIDSAIPVQPVRLRYLDRNGNCSTIPGFVGDDTFTGSALRVLRSRGITAEVTLAPVEQPGSNRRDLALRCERSVRATDLSADAHAVLAAATEHLNHGVVQHR</sequence>
<keyword evidence="5 9" id="KW-0012">Acyltransferase</keyword>
<evidence type="ECO:0000256" key="7">
    <source>
        <dbReference type="SAM" id="Phobius"/>
    </source>
</evidence>
<organism evidence="9 10">
    <name type="scientific">Nocardia donostiensis</name>
    <dbReference type="NCBI Taxonomy" id="1538463"/>
    <lineage>
        <taxon>Bacteria</taxon>
        <taxon>Bacillati</taxon>
        <taxon>Actinomycetota</taxon>
        <taxon>Actinomycetes</taxon>
        <taxon>Mycobacteriales</taxon>
        <taxon>Nocardiaceae</taxon>
        <taxon>Nocardia</taxon>
    </lineage>
</organism>
<dbReference type="PANTHER" id="PTHR10434:SF64">
    <property type="entry name" value="1-ACYL-SN-GLYCEROL-3-PHOSPHATE ACYLTRANSFERASE-RELATED"/>
    <property type="match status" value="1"/>
</dbReference>
<dbReference type="GO" id="GO:0006654">
    <property type="term" value="P:phosphatidic acid biosynthetic process"/>
    <property type="evidence" value="ECO:0007669"/>
    <property type="project" value="TreeGrafter"/>
</dbReference>
<keyword evidence="10" id="KW-1185">Reference proteome</keyword>
<feature type="domain" description="Phospholipid/glycerol acyltransferase" evidence="8">
    <location>
        <begin position="113"/>
        <end position="225"/>
    </location>
</feature>
<name>A0A1V2TIC0_9NOCA</name>
<proteinExistence type="predicted"/>
<keyword evidence="7" id="KW-0472">Membrane</keyword>
<evidence type="ECO:0000256" key="6">
    <source>
        <dbReference type="SAM" id="MobiDB-lite"/>
    </source>
</evidence>
<evidence type="ECO:0000259" key="8">
    <source>
        <dbReference type="SMART" id="SM00563"/>
    </source>
</evidence>
<dbReference type="SUPFAM" id="SSF69593">
    <property type="entry name" value="Glycerol-3-phosphate (1)-acyltransferase"/>
    <property type="match status" value="1"/>
</dbReference>
<reference evidence="9 10" key="1">
    <citation type="journal article" date="2016" name="Antonie Van Leeuwenhoek">
        <title>Nocardia donostiensis sp. nov., isolated from human respiratory specimens.</title>
        <authorList>
            <person name="Ercibengoa M."/>
            <person name="Bell M."/>
            <person name="Marimon J.M."/>
            <person name="Humrighouse B."/>
            <person name="Klenk H.P."/>
            <person name="Potter G."/>
            <person name="Perez-Trallero E."/>
        </authorList>
    </citation>
    <scope>NUCLEOTIDE SEQUENCE [LARGE SCALE GENOMIC DNA]</scope>
    <source>
        <strain evidence="9 10">X1655</strain>
    </source>
</reference>
<keyword evidence="3 9" id="KW-0808">Transferase</keyword>
<evidence type="ECO:0000256" key="2">
    <source>
        <dbReference type="ARBA" id="ARBA00022516"/>
    </source>
</evidence>
<protein>
    <submittedName>
        <fullName evidence="9">1-acyl-sn-glycerol-3-phosphate acyltransferase</fullName>
    </submittedName>
</protein>
<feature type="region of interest" description="Disordered" evidence="6">
    <location>
        <begin position="85"/>
        <end position="104"/>
    </location>
</feature>
<evidence type="ECO:0000256" key="1">
    <source>
        <dbReference type="ARBA" id="ARBA00005189"/>
    </source>
</evidence>
<keyword evidence="2" id="KW-0444">Lipid biosynthesis</keyword>
<dbReference type="GO" id="GO:0003841">
    <property type="term" value="F:1-acylglycerol-3-phosphate O-acyltransferase activity"/>
    <property type="evidence" value="ECO:0007669"/>
    <property type="project" value="TreeGrafter"/>
</dbReference>